<dbReference type="Proteomes" id="UP001497497">
    <property type="component" value="Unassembled WGS sequence"/>
</dbReference>
<reference evidence="2 3" key="1">
    <citation type="submission" date="2024-04" db="EMBL/GenBank/DDBJ databases">
        <authorList>
            <consortium name="Genoscope - CEA"/>
            <person name="William W."/>
        </authorList>
    </citation>
    <scope>NUCLEOTIDE SEQUENCE [LARGE SCALE GENOMIC DNA]</scope>
</reference>
<name>A0AAV2HBS0_LYMST</name>
<organism evidence="2 3">
    <name type="scientific">Lymnaea stagnalis</name>
    <name type="common">Great pond snail</name>
    <name type="synonym">Helix stagnalis</name>
    <dbReference type="NCBI Taxonomy" id="6523"/>
    <lineage>
        <taxon>Eukaryota</taxon>
        <taxon>Metazoa</taxon>
        <taxon>Spiralia</taxon>
        <taxon>Lophotrochozoa</taxon>
        <taxon>Mollusca</taxon>
        <taxon>Gastropoda</taxon>
        <taxon>Heterobranchia</taxon>
        <taxon>Euthyneura</taxon>
        <taxon>Panpulmonata</taxon>
        <taxon>Hygrophila</taxon>
        <taxon>Lymnaeoidea</taxon>
        <taxon>Lymnaeidae</taxon>
        <taxon>Lymnaea</taxon>
    </lineage>
</organism>
<keyword evidence="3" id="KW-1185">Reference proteome</keyword>
<dbReference type="EMBL" id="CAXITT010000051">
    <property type="protein sequence ID" value="CAL1529571.1"/>
    <property type="molecule type" value="Genomic_DNA"/>
</dbReference>
<feature type="non-terminal residue" evidence="2">
    <location>
        <position position="138"/>
    </location>
</feature>
<comment type="caution">
    <text evidence="2">The sequence shown here is derived from an EMBL/GenBank/DDBJ whole genome shotgun (WGS) entry which is preliminary data.</text>
</comment>
<evidence type="ECO:0000256" key="1">
    <source>
        <dbReference type="SAM" id="MobiDB-lite"/>
    </source>
</evidence>
<evidence type="ECO:0000313" key="3">
    <source>
        <dbReference type="Proteomes" id="UP001497497"/>
    </source>
</evidence>
<dbReference type="AlphaFoldDB" id="A0AAV2HBS0"/>
<feature type="region of interest" description="Disordered" evidence="1">
    <location>
        <begin position="1"/>
        <end position="42"/>
    </location>
</feature>
<feature type="compositionally biased region" description="Polar residues" evidence="1">
    <location>
        <begin position="1"/>
        <end position="11"/>
    </location>
</feature>
<feature type="non-terminal residue" evidence="2">
    <location>
        <position position="1"/>
    </location>
</feature>
<sequence length="138" mass="14417">QIIPTSLSSDARSYEPASYEPTQTSDPPTLGPPGPAEFVSGSLATQPPLQDAVTGQSALKPTTSELTAASRTSVVNMDQSVLDAPNSVASLQQAGTTTASAVKSTTKKPVTLEDIFVLEINNIIDSFFLVAEFVPNHV</sequence>
<accession>A0AAV2HBS0</accession>
<proteinExistence type="predicted"/>
<gene>
    <name evidence="2" type="ORF">GSLYS_00003726001</name>
</gene>
<evidence type="ECO:0000313" key="2">
    <source>
        <dbReference type="EMBL" id="CAL1529571.1"/>
    </source>
</evidence>
<protein>
    <submittedName>
        <fullName evidence="2">Uncharacterized protein</fullName>
    </submittedName>
</protein>